<proteinExistence type="predicted"/>
<feature type="non-terminal residue" evidence="1">
    <location>
        <position position="1"/>
    </location>
</feature>
<dbReference type="InParanoid" id="A0A2J7QD54"/>
<dbReference type="EMBL" id="NEVH01015827">
    <property type="protein sequence ID" value="PNF26509.1"/>
    <property type="molecule type" value="Genomic_DNA"/>
</dbReference>
<evidence type="ECO:0000313" key="2">
    <source>
        <dbReference type="Proteomes" id="UP000235965"/>
    </source>
</evidence>
<comment type="caution">
    <text evidence="1">The sequence shown here is derived from an EMBL/GenBank/DDBJ whole genome shotgun (WGS) entry which is preliminary data.</text>
</comment>
<evidence type="ECO:0000313" key="1">
    <source>
        <dbReference type="EMBL" id="PNF26509.1"/>
    </source>
</evidence>
<dbReference type="AlphaFoldDB" id="A0A2J7QD54"/>
<accession>A0A2J7QD54</accession>
<keyword evidence="2" id="KW-1185">Reference proteome</keyword>
<organism evidence="1 2">
    <name type="scientific">Cryptotermes secundus</name>
    <dbReference type="NCBI Taxonomy" id="105785"/>
    <lineage>
        <taxon>Eukaryota</taxon>
        <taxon>Metazoa</taxon>
        <taxon>Ecdysozoa</taxon>
        <taxon>Arthropoda</taxon>
        <taxon>Hexapoda</taxon>
        <taxon>Insecta</taxon>
        <taxon>Pterygota</taxon>
        <taxon>Neoptera</taxon>
        <taxon>Polyneoptera</taxon>
        <taxon>Dictyoptera</taxon>
        <taxon>Blattodea</taxon>
        <taxon>Blattoidea</taxon>
        <taxon>Termitoidae</taxon>
        <taxon>Kalotermitidae</taxon>
        <taxon>Cryptotermitinae</taxon>
        <taxon>Cryptotermes</taxon>
    </lineage>
</organism>
<name>A0A2J7QD54_9NEOP</name>
<reference evidence="1 2" key="1">
    <citation type="submission" date="2017-12" db="EMBL/GenBank/DDBJ databases">
        <title>Hemimetabolous genomes reveal molecular basis of termite eusociality.</title>
        <authorList>
            <person name="Harrison M.C."/>
            <person name="Jongepier E."/>
            <person name="Robertson H.M."/>
            <person name="Arning N."/>
            <person name="Bitard-Feildel T."/>
            <person name="Chao H."/>
            <person name="Childers C.P."/>
            <person name="Dinh H."/>
            <person name="Doddapaneni H."/>
            <person name="Dugan S."/>
            <person name="Gowin J."/>
            <person name="Greiner C."/>
            <person name="Han Y."/>
            <person name="Hu H."/>
            <person name="Hughes D.S.T."/>
            <person name="Huylmans A.-K."/>
            <person name="Kemena C."/>
            <person name="Kremer L.P.M."/>
            <person name="Lee S.L."/>
            <person name="Lopez-Ezquerra A."/>
            <person name="Mallet L."/>
            <person name="Monroy-Kuhn J.M."/>
            <person name="Moser A."/>
            <person name="Murali S.C."/>
            <person name="Muzny D.M."/>
            <person name="Otani S."/>
            <person name="Piulachs M.-D."/>
            <person name="Poelchau M."/>
            <person name="Qu J."/>
            <person name="Schaub F."/>
            <person name="Wada-Katsumata A."/>
            <person name="Worley K.C."/>
            <person name="Xie Q."/>
            <person name="Ylla G."/>
            <person name="Poulsen M."/>
            <person name="Gibbs R.A."/>
            <person name="Schal C."/>
            <person name="Richards S."/>
            <person name="Belles X."/>
            <person name="Korb J."/>
            <person name="Bornberg-Bauer E."/>
        </authorList>
    </citation>
    <scope>NUCLEOTIDE SEQUENCE [LARGE SCALE GENOMIC DNA]</scope>
    <source>
        <tissue evidence="1">Whole body</tissue>
    </source>
</reference>
<sequence length="99" mass="11278">LNLSDPHCIITKSLLNFADCFRLGIPKFLTKLDAVSLLQAFCHLERNENEANTSTDASDSVAIKQKITHAHESPFYHYAQFPHPFGHYSQQQKIKSDTF</sequence>
<protein>
    <submittedName>
        <fullName evidence="1">Uncharacterized protein</fullName>
    </submittedName>
</protein>
<dbReference type="Proteomes" id="UP000235965">
    <property type="component" value="Unassembled WGS sequence"/>
</dbReference>
<gene>
    <name evidence="1" type="ORF">B7P43_G13961</name>
</gene>